<dbReference type="EMBL" id="JACEIK010000268">
    <property type="protein sequence ID" value="MCD7453833.1"/>
    <property type="molecule type" value="Genomic_DNA"/>
</dbReference>
<proteinExistence type="predicted"/>
<name>A0ABS8S492_DATST</name>
<gene>
    <name evidence="1" type="ORF">HAX54_022293</name>
</gene>
<protein>
    <submittedName>
        <fullName evidence="1">Uncharacterized protein</fullName>
    </submittedName>
</protein>
<accession>A0ABS8S492</accession>
<dbReference type="Proteomes" id="UP000823775">
    <property type="component" value="Unassembled WGS sequence"/>
</dbReference>
<evidence type="ECO:0000313" key="1">
    <source>
        <dbReference type="EMBL" id="MCD7453833.1"/>
    </source>
</evidence>
<keyword evidence="2" id="KW-1185">Reference proteome</keyword>
<comment type="caution">
    <text evidence="1">The sequence shown here is derived from an EMBL/GenBank/DDBJ whole genome shotgun (WGS) entry which is preliminary data.</text>
</comment>
<reference evidence="1 2" key="1">
    <citation type="journal article" date="2021" name="BMC Genomics">
        <title>Datura genome reveals duplications of psychoactive alkaloid biosynthetic genes and high mutation rate following tissue culture.</title>
        <authorList>
            <person name="Rajewski A."/>
            <person name="Carter-House D."/>
            <person name="Stajich J."/>
            <person name="Litt A."/>
        </authorList>
    </citation>
    <scope>NUCLEOTIDE SEQUENCE [LARGE SCALE GENOMIC DNA]</scope>
    <source>
        <strain evidence="1">AR-01</strain>
    </source>
</reference>
<sequence>MEELKKDDLLSEIKQLQERIDGDPTAQRMLSLLETSKMRLNGIPDISESGHCHCLSYHLSWHYEPPRMDSSGLLPSVVNKAGPRDDFGMVQQALDKQKSELQSRFILEHVKLQTKVDEFEELLQRGKEGKLSESLDHIFQDSNGKLDSAKRERKHFTFLLTITNN</sequence>
<organism evidence="1 2">
    <name type="scientific">Datura stramonium</name>
    <name type="common">Jimsonweed</name>
    <name type="synonym">Common thornapple</name>
    <dbReference type="NCBI Taxonomy" id="4076"/>
    <lineage>
        <taxon>Eukaryota</taxon>
        <taxon>Viridiplantae</taxon>
        <taxon>Streptophyta</taxon>
        <taxon>Embryophyta</taxon>
        <taxon>Tracheophyta</taxon>
        <taxon>Spermatophyta</taxon>
        <taxon>Magnoliopsida</taxon>
        <taxon>eudicotyledons</taxon>
        <taxon>Gunneridae</taxon>
        <taxon>Pentapetalae</taxon>
        <taxon>asterids</taxon>
        <taxon>lamiids</taxon>
        <taxon>Solanales</taxon>
        <taxon>Solanaceae</taxon>
        <taxon>Solanoideae</taxon>
        <taxon>Datureae</taxon>
        <taxon>Datura</taxon>
    </lineage>
</organism>
<evidence type="ECO:0000313" key="2">
    <source>
        <dbReference type="Proteomes" id="UP000823775"/>
    </source>
</evidence>